<dbReference type="GO" id="GO:0046961">
    <property type="term" value="F:proton-transporting ATPase activity, rotational mechanism"/>
    <property type="evidence" value="ECO:0007669"/>
    <property type="project" value="InterPro"/>
</dbReference>
<feature type="region of interest" description="Disordered" evidence="8">
    <location>
        <begin position="1100"/>
        <end position="1125"/>
    </location>
</feature>
<comment type="subcellular location">
    <subcellularLocation>
        <location evidence="1">Membrane</location>
        <topology evidence="1">Multi-pass membrane protein</topology>
    </subcellularLocation>
</comment>
<keyword evidence="12" id="KW-1185">Reference proteome</keyword>
<evidence type="ECO:0000256" key="4">
    <source>
        <dbReference type="ARBA" id="ARBA00022692"/>
    </source>
</evidence>
<keyword evidence="6" id="KW-0406">Ion transport</keyword>
<organism evidence="11 12">
    <name type="scientific">[Candida] subhashii</name>
    <dbReference type="NCBI Taxonomy" id="561895"/>
    <lineage>
        <taxon>Eukaryota</taxon>
        <taxon>Fungi</taxon>
        <taxon>Dikarya</taxon>
        <taxon>Ascomycota</taxon>
        <taxon>Saccharomycotina</taxon>
        <taxon>Pichiomycetes</taxon>
        <taxon>Debaryomycetaceae</taxon>
        <taxon>Spathaspora</taxon>
    </lineage>
</organism>
<evidence type="ECO:0000256" key="7">
    <source>
        <dbReference type="ARBA" id="ARBA00023136"/>
    </source>
</evidence>
<dbReference type="EMBL" id="JAGSYN010000214">
    <property type="protein sequence ID" value="KAG7661732.1"/>
    <property type="molecule type" value="Genomic_DNA"/>
</dbReference>
<feature type="transmembrane region" description="Helical" evidence="9">
    <location>
        <begin position="531"/>
        <end position="552"/>
    </location>
</feature>
<dbReference type="RefSeq" id="XP_049261965.1">
    <property type="nucleotide sequence ID" value="XM_049408786.1"/>
</dbReference>
<comment type="caution">
    <text evidence="11">The sequence shown here is derived from an EMBL/GenBank/DDBJ whole genome shotgun (WGS) entry which is preliminary data.</text>
</comment>
<dbReference type="GO" id="GO:0051117">
    <property type="term" value="F:ATPase binding"/>
    <property type="evidence" value="ECO:0007669"/>
    <property type="project" value="TreeGrafter"/>
</dbReference>
<comment type="similarity">
    <text evidence="2">Belongs to the V-ATPase 116 kDa subunit family.</text>
</comment>
<feature type="transmembrane region" description="Helical" evidence="9">
    <location>
        <begin position="623"/>
        <end position="642"/>
    </location>
</feature>
<evidence type="ECO:0000256" key="3">
    <source>
        <dbReference type="ARBA" id="ARBA00022448"/>
    </source>
</evidence>
<dbReference type="GO" id="GO:0000329">
    <property type="term" value="C:fungal-type vacuole membrane"/>
    <property type="evidence" value="ECO:0007669"/>
    <property type="project" value="TreeGrafter"/>
</dbReference>
<dbReference type="Pfam" id="PF01496">
    <property type="entry name" value="V_ATPase_I"/>
    <property type="match status" value="1"/>
</dbReference>
<accession>A0A8J5QIR4</accession>
<dbReference type="InterPro" id="IPR002490">
    <property type="entry name" value="V-ATPase_116kDa_su"/>
</dbReference>
<dbReference type="OrthoDB" id="10264220at2759"/>
<evidence type="ECO:0000313" key="11">
    <source>
        <dbReference type="EMBL" id="KAG7661732.1"/>
    </source>
</evidence>
<feature type="transmembrane region" description="Helical" evidence="9">
    <location>
        <begin position="747"/>
        <end position="771"/>
    </location>
</feature>
<evidence type="ECO:0000256" key="6">
    <source>
        <dbReference type="ARBA" id="ARBA00023065"/>
    </source>
</evidence>
<dbReference type="GO" id="GO:0033179">
    <property type="term" value="C:proton-transporting V-type ATPase, V0 domain"/>
    <property type="evidence" value="ECO:0007669"/>
    <property type="project" value="InterPro"/>
</dbReference>
<feature type="transmembrane region" description="Helical" evidence="9">
    <location>
        <begin position="409"/>
        <end position="433"/>
    </location>
</feature>
<evidence type="ECO:0000256" key="5">
    <source>
        <dbReference type="ARBA" id="ARBA00022989"/>
    </source>
</evidence>
<evidence type="ECO:0000313" key="12">
    <source>
        <dbReference type="Proteomes" id="UP000694255"/>
    </source>
</evidence>
<feature type="domain" description="Pre-rRNA-processing protein RIX1 N-terminal" evidence="10">
    <location>
        <begin position="789"/>
        <end position="847"/>
    </location>
</feature>
<dbReference type="Pfam" id="PF08167">
    <property type="entry name" value="RIX1"/>
    <property type="match status" value="1"/>
</dbReference>
<reference evidence="11 12" key="1">
    <citation type="journal article" date="2021" name="DNA Res.">
        <title>Genome analysis of Candida subhashii reveals its hybrid nature and dual mitochondrial genome conformations.</title>
        <authorList>
            <person name="Mixao V."/>
            <person name="Hegedusova E."/>
            <person name="Saus E."/>
            <person name="Pryszcz L.P."/>
            <person name="Cillingova A."/>
            <person name="Nosek J."/>
            <person name="Gabaldon T."/>
        </authorList>
    </citation>
    <scope>NUCLEOTIDE SEQUENCE [LARGE SCALE GENOMIC DNA]</scope>
    <source>
        <strain evidence="11 12">CBS 10753</strain>
    </source>
</reference>
<evidence type="ECO:0000256" key="1">
    <source>
        <dbReference type="ARBA" id="ARBA00004141"/>
    </source>
</evidence>
<feature type="compositionally biased region" description="Acidic residues" evidence="8">
    <location>
        <begin position="1331"/>
        <end position="1341"/>
    </location>
</feature>
<dbReference type="Proteomes" id="UP000694255">
    <property type="component" value="Unassembled WGS sequence"/>
</dbReference>
<evidence type="ECO:0000259" key="10">
    <source>
        <dbReference type="Pfam" id="PF08167"/>
    </source>
</evidence>
<keyword evidence="5 9" id="KW-1133">Transmembrane helix</keyword>
<feature type="transmembrane region" description="Helical" evidence="9">
    <location>
        <begin position="454"/>
        <end position="471"/>
    </location>
</feature>
<keyword evidence="4 9" id="KW-0812">Transmembrane</keyword>
<feature type="compositionally biased region" description="Polar residues" evidence="8">
    <location>
        <begin position="1316"/>
        <end position="1325"/>
    </location>
</feature>
<proteinExistence type="inferred from homology"/>
<keyword evidence="7 9" id="KW-0472">Membrane</keyword>
<feature type="compositionally biased region" description="Low complexity" evidence="8">
    <location>
        <begin position="1102"/>
        <end position="1115"/>
    </location>
</feature>
<keyword evidence="3" id="KW-0813">Transport</keyword>
<dbReference type="GO" id="GO:0016471">
    <property type="term" value="C:vacuolar proton-transporting V-type ATPase complex"/>
    <property type="evidence" value="ECO:0007669"/>
    <property type="project" value="TreeGrafter"/>
</dbReference>
<evidence type="ECO:0000256" key="9">
    <source>
        <dbReference type="SAM" id="Phobius"/>
    </source>
</evidence>
<evidence type="ECO:0000256" key="2">
    <source>
        <dbReference type="ARBA" id="ARBA00009904"/>
    </source>
</evidence>
<gene>
    <name evidence="11" type="ORF">J8A68_004790</name>
</gene>
<dbReference type="PANTHER" id="PTHR11629:SF63">
    <property type="entry name" value="V-TYPE PROTON ATPASE SUBUNIT A"/>
    <property type="match status" value="1"/>
</dbReference>
<dbReference type="GO" id="GO:0007035">
    <property type="term" value="P:vacuolar acidification"/>
    <property type="evidence" value="ECO:0007669"/>
    <property type="project" value="TreeGrafter"/>
</dbReference>
<feature type="transmembrane region" description="Helical" evidence="9">
    <location>
        <begin position="564"/>
        <end position="586"/>
    </location>
</feature>
<dbReference type="InterPro" id="IPR012583">
    <property type="entry name" value="RIX1_N"/>
</dbReference>
<name>A0A8J5QIR4_9ASCO</name>
<dbReference type="PANTHER" id="PTHR11629">
    <property type="entry name" value="VACUOLAR PROTON ATPASES"/>
    <property type="match status" value="1"/>
</dbReference>
<protein>
    <submittedName>
        <fullName evidence="11">VPH1</fullName>
    </submittedName>
</protein>
<feature type="region of interest" description="Disordered" evidence="8">
    <location>
        <begin position="1302"/>
        <end position="1356"/>
    </location>
</feature>
<evidence type="ECO:0000256" key="8">
    <source>
        <dbReference type="SAM" id="MobiDB-lite"/>
    </source>
</evidence>
<sequence length="1356" mass="154726">MSEKEEAVFRSADMSLVQLYVPTDVSRDIIYRIGQLDIIQFRDLNSKINEFQRSFVKELRKLDNVERQFNLFKKELDNREISIKEFPYEHVIPQQSEIDELIENSQLLEDRIIQLRDSVETLYNNQRNLKQFKYTIQSVSNFFTSQSGPSNTIGSEETALLQQLEVGGADDAHPSSFICGVINRDKVGALQQILWRVLRGNLYYHSEELPEKMYDAKHNSYVDKNSFIIFSHGSIIRERIKKICEALDGDLYQVDQTAELRLEQLNEVNTKLTDLSTVLIESENALNSELIALSRDLGKWWEIIAREKAVYKAMNKCDYDGSRKTLIGEGWIPTDSITDLTSTIQRVDQSEQSSTFPTIINVLDTNKTPPTFTRTNKFTYAFQVICDAYGVSKYHEINPGLPTIITFPFMFAIMFGDVGHGFIVALSAGFLVWNEKKLGAMKRDEIFDMAYTGRYILLLMGIFSMYTGFIYNDVFSRSMNLFSSGWKWPEEFEIGETLHAKSIGTYIFGLDPAWHGTENALLFSNSFKMKLSILMGYTHMTYSYFFSLFNHIYFKSFIDIVGNFIPGLLFMQSIFGYLSLCIVYKWTVDWFAVQKQPPGLLNMLISMFLSPGNVAEPLYSGQATIQIFLVIIALICVPWLLLVKPLYLKRELDRAAHSQYAQLPTDELDETPATGHAENDDEDEDHEEHGFGDIMIHQVIHTIEFCLNCVSHTASYLRLWALSLAHAQLSTVLWSMTIGNAFGTTGIVGVIMIVFLFAMWFTLSVCILVVMEGTSAMLHSLRLHWVEKILTPKLATIIGLYLEKLYLAPKLIIGSLQGFIKYNSTTFRPFGNKLNARLVEIINRDDFGSFPRDLQYCIYETLAMLPAIEKQEPESKWNQDVVGIIGEIGGVVGVYQEFLNFKDDQDLIRLVDKVNTAKVGNKILEDISIDFNEPKTIFQLSDKIEILLNLLRTYLTTETQFTVKVPIGLVLTLCEVLCCLNVKFLSFKGDIRDDQVKSILKQTLAINHKNTVLLLNDIIDTYKGNLIPHLSSIISFLEVLIPFKNRKVSYDDLLEHEQLYSALLDCVGRYLSLVEYIGDNSQLLRFIDVALLLVEPRIEPPSQQQSQNQQASNNKKQNKKRKNTSAVPLSDILSHEHLFNQSIPSGTVKSVRKFIDTIITRHLVPSELKTLLINAVLYPGYEKISVLPIVSSILGNDPVLSVFNNPRFPPLPKYINVHLLLHVYLLLLLLLLLLEEEQVEEIKEESEIKRRKINEDEVVKIQIQQKTEQKVVVEDKSKLFTKENISEPVVEVVTTTTTTEVVEDEIEVDQPEVATIPSTKTSQEAPTALPQEDEEEEESGSDFEMPQLNADESDDE</sequence>
<dbReference type="GeneID" id="73471590"/>